<dbReference type="SUPFAM" id="SSF55846">
    <property type="entry name" value="N-acetylmuramoyl-L-alanine amidase-like"/>
    <property type="match status" value="1"/>
</dbReference>
<dbReference type="PANTHER" id="PTHR11022:SF41">
    <property type="entry name" value="PEPTIDOGLYCAN-RECOGNITION PROTEIN LC-RELATED"/>
    <property type="match status" value="1"/>
</dbReference>
<dbReference type="InterPro" id="IPR015510">
    <property type="entry name" value="PGRP"/>
</dbReference>
<dbReference type="CDD" id="cd06583">
    <property type="entry name" value="PGRP"/>
    <property type="match status" value="1"/>
</dbReference>
<dbReference type="PANTHER" id="PTHR11022">
    <property type="entry name" value="PEPTIDOGLYCAN RECOGNITION PROTEIN"/>
    <property type="match status" value="1"/>
</dbReference>
<dbReference type="GO" id="GO:0009253">
    <property type="term" value="P:peptidoglycan catabolic process"/>
    <property type="evidence" value="ECO:0007669"/>
    <property type="project" value="InterPro"/>
</dbReference>
<dbReference type="EMBL" id="LAZR01043446">
    <property type="protein sequence ID" value="KKL07063.1"/>
    <property type="molecule type" value="Genomic_DNA"/>
</dbReference>
<dbReference type="InterPro" id="IPR002502">
    <property type="entry name" value="Amidase_domain"/>
</dbReference>
<proteinExistence type="inferred from homology"/>
<dbReference type="Gene3D" id="3.40.80.10">
    <property type="entry name" value="Peptidoglycan recognition protein-like"/>
    <property type="match status" value="1"/>
</dbReference>
<dbReference type="GO" id="GO:0008745">
    <property type="term" value="F:N-acetylmuramoyl-L-alanine amidase activity"/>
    <property type="evidence" value="ECO:0007669"/>
    <property type="project" value="InterPro"/>
</dbReference>
<accession>A0A0F9D4R1</accession>
<comment type="caution">
    <text evidence="4">The sequence shown here is derived from an EMBL/GenBank/DDBJ whole genome shotgun (WGS) entry which is preliminary data.</text>
</comment>
<dbReference type="SMART" id="SM00701">
    <property type="entry name" value="PGRP"/>
    <property type="match status" value="1"/>
</dbReference>
<name>A0A0F9D4R1_9ZZZZ</name>
<evidence type="ECO:0000256" key="2">
    <source>
        <dbReference type="SAM" id="MobiDB-lite"/>
    </source>
</evidence>
<dbReference type="GO" id="GO:0008270">
    <property type="term" value="F:zinc ion binding"/>
    <property type="evidence" value="ECO:0007669"/>
    <property type="project" value="InterPro"/>
</dbReference>
<evidence type="ECO:0000313" key="4">
    <source>
        <dbReference type="EMBL" id="KKL07063.1"/>
    </source>
</evidence>
<evidence type="ECO:0000256" key="1">
    <source>
        <dbReference type="ARBA" id="ARBA00007553"/>
    </source>
</evidence>
<dbReference type="InterPro" id="IPR006619">
    <property type="entry name" value="PGRP_domain_met/bac"/>
</dbReference>
<evidence type="ECO:0000259" key="3">
    <source>
        <dbReference type="SMART" id="SM00701"/>
    </source>
</evidence>
<feature type="domain" description="Peptidoglycan recognition protein family" evidence="3">
    <location>
        <begin position="8"/>
        <end position="156"/>
    </location>
</feature>
<feature type="region of interest" description="Disordered" evidence="2">
    <location>
        <begin position="252"/>
        <end position="278"/>
    </location>
</feature>
<sequence>MITIQPGLTYLTRKDWGANTSIPRLGLSVPRSERTEAIIHHTVIVDSDTTKNLWTNLAEVKAKMRQLQTIRPDLGMDVPYNFVMFLMEDGTVVVCEGRGLDRRGAHTKYHNRTGIATALQGNFMLPINLSPFIPAISRWWGWIRYDMEMVNLGSKHPVGRIAFGHIDLAATSCPGDNLYAIIPQLTFKEENMLWLIKKEGKFPTFITDGIYKWGIPSQTMLQELQSKGFVSGGTIVVSNRLFDYILTTHAASSAGGGSGLSFEETVEASREASRKGTG</sequence>
<organism evidence="4">
    <name type="scientific">marine sediment metagenome</name>
    <dbReference type="NCBI Taxonomy" id="412755"/>
    <lineage>
        <taxon>unclassified sequences</taxon>
        <taxon>metagenomes</taxon>
        <taxon>ecological metagenomes</taxon>
    </lineage>
</organism>
<dbReference type="InterPro" id="IPR036505">
    <property type="entry name" value="Amidase/PGRP_sf"/>
</dbReference>
<reference evidence="4" key="1">
    <citation type="journal article" date="2015" name="Nature">
        <title>Complex archaea that bridge the gap between prokaryotes and eukaryotes.</title>
        <authorList>
            <person name="Spang A."/>
            <person name="Saw J.H."/>
            <person name="Jorgensen S.L."/>
            <person name="Zaremba-Niedzwiedzka K."/>
            <person name="Martijn J."/>
            <person name="Lind A.E."/>
            <person name="van Eijk R."/>
            <person name="Schleper C."/>
            <person name="Guy L."/>
            <person name="Ettema T.J."/>
        </authorList>
    </citation>
    <scope>NUCLEOTIDE SEQUENCE</scope>
</reference>
<comment type="similarity">
    <text evidence="1">Belongs to the N-acetylmuramoyl-L-alanine amidase 2 family.</text>
</comment>
<dbReference type="AlphaFoldDB" id="A0A0F9D4R1"/>
<protein>
    <recommendedName>
        <fullName evidence="3">Peptidoglycan recognition protein family domain-containing protein</fullName>
    </recommendedName>
</protein>
<gene>
    <name evidence="4" type="ORF">LCGC14_2589780</name>
</gene>
<feature type="compositionally biased region" description="Basic and acidic residues" evidence="2">
    <location>
        <begin position="267"/>
        <end position="278"/>
    </location>
</feature>